<accession>A0A831RM79</accession>
<evidence type="ECO:0000313" key="2">
    <source>
        <dbReference type="EMBL" id="HEB97120.1"/>
    </source>
</evidence>
<dbReference type="AlphaFoldDB" id="A0A831RM79"/>
<protein>
    <submittedName>
        <fullName evidence="2">Thiosulfate oxidation carrier complex protein SoxZ</fullName>
    </submittedName>
</protein>
<sequence length="105" mass="11454">MAKKAIKIRAKLKGDVVTVKALMTHPMETGARKDKKTGKLIPAHFIQEVVCESGGKTRMTAYWSGGVSKNPYLSFKFKGGQKGDDLTLSWVDNKGKKASETVKIG</sequence>
<dbReference type="InterPro" id="IPR013783">
    <property type="entry name" value="Ig-like_fold"/>
</dbReference>
<organism evidence="2">
    <name type="scientific">Sedimenticola thiotaurini</name>
    <dbReference type="NCBI Taxonomy" id="1543721"/>
    <lineage>
        <taxon>Bacteria</taxon>
        <taxon>Pseudomonadati</taxon>
        <taxon>Pseudomonadota</taxon>
        <taxon>Gammaproteobacteria</taxon>
        <taxon>Chromatiales</taxon>
        <taxon>Sedimenticolaceae</taxon>
        <taxon>Sedimenticola</taxon>
    </lineage>
</organism>
<dbReference type="Proteomes" id="UP000886251">
    <property type="component" value="Unassembled WGS sequence"/>
</dbReference>
<reference evidence="2" key="1">
    <citation type="journal article" date="2020" name="mSystems">
        <title>Genome- and Community-Level Interaction Insights into Carbon Utilization and Element Cycling Functions of Hydrothermarchaeota in Hydrothermal Sediment.</title>
        <authorList>
            <person name="Zhou Z."/>
            <person name="Liu Y."/>
            <person name="Xu W."/>
            <person name="Pan J."/>
            <person name="Luo Z.H."/>
            <person name="Li M."/>
        </authorList>
    </citation>
    <scope>NUCLEOTIDE SEQUENCE [LARGE SCALE GENOMIC DNA]</scope>
    <source>
        <strain evidence="2">HyVt-443</strain>
    </source>
</reference>
<dbReference type="Gene3D" id="2.60.40.10">
    <property type="entry name" value="Immunoglobulins"/>
    <property type="match status" value="1"/>
</dbReference>
<evidence type="ECO:0000259" key="1">
    <source>
        <dbReference type="Pfam" id="PF08770"/>
    </source>
</evidence>
<dbReference type="NCBIfam" id="TIGR04490">
    <property type="entry name" value="SoxZ_true"/>
    <property type="match status" value="1"/>
</dbReference>
<dbReference type="Pfam" id="PF08770">
    <property type="entry name" value="SoxZ"/>
    <property type="match status" value="1"/>
</dbReference>
<dbReference type="InterPro" id="IPR014756">
    <property type="entry name" value="Ig_E-set"/>
</dbReference>
<name>A0A831RM79_9GAMM</name>
<gene>
    <name evidence="2" type="primary">soxZ</name>
    <name evidence="2" type="ORF">ENI96_11895</name>
</gene>
<dbReference type="SUPFAM" id="SSF81296">
    <property type="entry name" value="E set domains"/>
    <property type="match status" value="1"/>
</dbReference>
<dbReference type="EMBL" id="DRKP01000143">
    <property type="protein sequence ID" value="HEB97120.1"/>
    <property type="molecule type" value="Genomic_DNA"/>
</dbReference>
<proteinExistence type="predicted"/>
<dbReference type="InterPro" id="IPR014880">
    <property type="entry name" value="SoxZ_dom"/>
</dbReference>
<dbReference type="InterPro" id="IPR030995">
    <property type="entry name" value="SoxZ"/>
</dbReference>
<comment type="caution">
    <text evidence="2">The sequence shown here is derived from an EMBL/GenBank/DDBJ whole genome shotgun (WGS) entry which is preliminary data.</text>
</comment>
<feature type="domain" description="Sulphur oxidation protein SoxZ" evidence="1">
    <location>
        <begin position="8"/>
        <end position="102"/>
    </location>
</feature>